<organism evidence="1 2">
    <name type="scientific">Methylocystis parvus</name>
    <dbReference type="NCBI Taxonomy" id="134"/>
    <lineage>
        <taxon>Bacteria</taxon>
        <taxon>Pseudomonadati</taxon>
        <taxon>Pseudomonadota</taxon>
        <taxon>Alphaproteobacteria</taxon>
        <taxon>Hyphomicrobiales</taxon>
        <taxon>Methylocystaceae</taxon>
        <taxon>Methylocystis</taxon>
    </lineage>
</organism>
<proteinExistence type="predicted"/>
<dbReference type="RefSeq" id="WP_154420061.1">
    <property type="nucleotide sequence ID" value="NZ_CP044331.1"/>
</dbReference>
<dbReference type="EMBL" id="CP044331">
    <property type="protein sequence ID" value="QGM98930.1"/>
    <property type="molecule type" value="Genomic_DNA"/>
</dbReference>
<dbReference type="KEGG" id="mpar:F7D14_16515"/>
<dbReference type="Proteomes" id="UP000422569">
    <property type="component" value="Chromosome"/>
</dbReference>
<evidence type="ECO:0000313" key="1">
    <source>
        <dbReference type="EMBL" id="QGM98930.1"/>
    </source>
</evidence>
<protein>
    <submittedName>
        <fullName evidence="1">Uncharacterized protein</fullName>
    </submittedName>
</protein>
<gene>
    <name evidence="1" type="ORF">F7D14_16515</name>
</gene>
<sequence>MANLDAGFGAASRERPRAIVEAFRPLRDDQPTPPARPAPSPKFCRVNPGQLIRALILVVLCLGVVQLSHAEKSADDQNGFALASARRI</sequence>
<accession>A0A6B8ME83</accession>
<reference evidence="1 2" key="1">
    <citation type="submission" date="2019-09" db="EMBL/GenBank/DDBJ databases">
        <title>Isolation and complete genome sequencing of Methylocystis species.</title>
        <authorList>
            <person name="Rumah B.L."/>
            <person name="Stead C.E."/>
            <person name="Stevens B.C."/>
            <person name="Minton N.P."/>
            <person name="Grosse-Honebrink A."/>
            <person name="Zhang Y."/>
        </authorList>
    </citation>
    <scope>NUCLEOTIDE SEQUENCE [LARGE SCALE GENOMIC DNA]</scope>
    <source>
        <strain evidence="1 2">BRCS2</strain>
    </source>
</reference>
<name>A0A6B8ME83_9HYPH</name>
<keyword evidence="2" id="KW-1185">Reference proteome</keyword>
<dbReference type="AlphaFoldDB" id="A0A6B8ME83"/>
<evidence type="ECO:0000313" key="2">
    <source>
        <dbReference type="Proteomes" id="UP000422569"/>
    </source>
</evidence>